<comment type="function">
    <text evidence="9">Synthesizes selenophosphate from selenide and ATP.</text>
</comment>
<feature type="binding site" evidence="9">
    <location>
        <position position="70"/>
    </location>
    <ligand>
        <name>Mg(2+)</name>
        <dbReference type="ChEBI" id="CHEBI:18420"/>
    </ligand>
</feature>
<evidence type="ECO:0000256" key="4">
    <source>
        <dbReference type="ARBA" id="ARBA00022741"/>
    </source>
</evidence>
<proteinExistence type="inferred from homology"/>
<dbReference type="GO" id="GO:0005524">
    <property type="term" value="F:ATP binding"/>
    <property type="evidence" value="ECO:0007669"/>
    <property type="project" value="UniProtKB-UniRule"/>
</dbReference>
<dbReference type="AlphaFoldDB" id="A0A6N9TK61"/>
<evidence type="ECO:0000256" key="1">
    <source>
        <dbReference type="ARBA" id="ARBA00008026"/>
    </source>
</evidence>
<feature type="domain" description="PurM-like C-terminal" evidence="11">
    <location>
        <begin position="148"/>
        <end position="320"/>
    </location>
</feature>
<comment type="caution">
    <text evidence="9">Lacks conserved residue(s) required for the propagation of feature annotation.</text>
</comment>
<dbReference type="GO" id="GO:0005737">
    <property type="term" value="C:cytoplasm"/>
    <property type="evidence" value="ECO:0007669"/>
    <property type="project" value="TreeGrafter"/>
</dbReference>
<evidence type="ECO:0000259" key="10">
    <source>
        <dbReference type="Pfam" id="PF00586"/>
    </source>
</evidence>
<dbReference type="InterPro" id="IPR036676">
    <property type="entry name" value="PurM-like_C_sf"/>
</dbReference>
<dbReference type="SUPFAM" id="SSF56042">
    <property type="entry name" value="PurM C-terminal domain-like"/>
    <property type="match status" value="1"/>
</dbReference>
<dbReference type="GO" id="GO:0000287">
    <property type="term" value="F:magnesium ion binding"/>
    <property type="evidence" value="ECO:0007669"/>
    <property type="project" value="UniProtKB-UniRule"/>
</dbReference>
<dbReference type="InterPro" id="IPR023061">
    <property type="entry name" value="SelD_I"/>
</dbReference>
<keyword evidence="3 9" id="KW-0479">Metal-binding</keyword>
<keyword evidence="2 9" id="KW-0808">Transferase</keyword>
<dbReference type="Pfam" id="PF02769">
    <property type="entry name" value="AIRS_C"/>
    <property type="match status" value="1"/>
</dbReference>
<dbReference type="SUPFAM" id="SSF55326">
    <property type="entry name" value="PurM N-terminal domain-like"/>
    <property type="match status" value="1"/>
</dbReference>
<dbReference type="EC" id="2.7.9.3" evidence="9"/>
<evidence type="ECO:0000256" key="7">
    <source>
        <dbReference type="ARBA" id="ARBA00022842"/>
    </source>
</evidence>
<accession>A0A6N9TK61</accession>
<evidence type="ECO:0000256" key="2">
    <source>
        <dbReference type="ARBA" id="ARBA00022679"/>
    </source>
</evidence>
<keyword evidence="7 9" id="KW-0460">Magnesium</keyword>
<dbReference type="PIRSF" id="PIRSF036407">
    <property type="entry name" value="Selenphspht_syn"/>
    <property type="match status" value="1"/>
</dbReference>
<dbReference type="InterPro" id="IPR036921">
    <property type="entry name" value="PurM-like_N_sf"/>
</dbReference>
<evidence type="ECO:0000313" key="12">
    <source>
        <dbReference type="EMBL" id="NDY41651.1"/>
    </source>
</evidence>
<dbReference type="GO" id="GO:0004756">
    <property type="term" value="F:selenide, water dikinase activity"/>
    <property type="evidence" value="ECO:0007669"/>
    <property type="project" value="UniProtKB-UniRule"/>
</dbReference>
<evidence type="ECO:0000313" key="13">
    <source>
        <dbReference type="Proteomes" id="UP000469346"/>
    </source>
</evidence>
<dbReference type="HAMAP" id="MF_00625">
    <property type="entry name" value="SelD"/>
    <property type="match status" value="1"/>
</dbReference>
<evidence type="ECO:0000256" key="9">
    <source>
        <dbReference type="HAMAP-Rule" id="MF_00625"/>
    </source>
</evidence>
<dbReference type="GO" id="GO:0016260">
    <property type="term" value="P:selenocysteine biosynthetic process"/>
    <property type="evidence" value="ECO:0007669"/>
    <property type="project" value="InterPro"/>
</dbReference>
<keyword evidence="6 9" id="KW-0067">ATP-binding</keyword>
<feature type="binding site" evidence="9">
    <location>
        <begin position="118"/>
        <end position="120"/>
    </location>
    <ligand>
        <name>ATP</name>
        <dbReference type="ChEBI" id="CHEBI:30616"/>
        <note>ligand shared between dimeric partners</note>
    </ligand>
</feature>
<dbReference type="PANTHER" id="PTHR10256">
    <property type="entry name" value="SELENIDE, WATER DIKINASE"/>
    <property type="match status" value="1"/>
</dbReference>
<dbReference type="NCBIfam" id="TIGR00476">
    <property type="entry name" value="selD"/>
    <property type="match status" value="1"/>
</dbReference>
<keyword evidence="5 9" id="KW-0418">Kinase</keyword>
<dbReference type="Gene3D" id="3.30.1330.10">
    <property type="entry name" value="PurM-like, N-terminal domain"/>
    <property type="match status" value="1"/>
</dbReference>
<feature type="binding site" evidence="9">
    <location>
        <position position="30"/>
    </location>
    <ligand>
        <name>Mg(2+)</name>
        <dbReference type="ChEBI" id="CHEBI:18420"/>
    </ligand>
</feature>
<comment type="cofactor">
    <cofactor evidence="9">
        <name>Mg(2+)</name>
        <dbReference type="ChEBI" id="CHEBI:18420"/>
    </cofactor>
    <text evidence="9">Binds 1 Mg(2+) ion per monomer.</text>
</comment>
<dbReference type="Proteomes" id="UP000469346">
    <property type="component" value="Unassembled WGS sequence"/>
</dbReference>
<evidence type="ECO:0000256" key="8">
    <source>
        <dbReference type="ARBA" id="ARBA00023266"/>
    </source>
</evidence>
<feature type="binding site" description="in other chain" evidence="9">
    <location>
        <position position="70"/>
    </location>
    <ligand>
        <name>ATP</name>
        <dbReference type="ChEBI" id="CHEBI:30616"/>
        <note>ligand shared between dimeric partners</note>
    </ligand>
</feature>
<keyword evidence="4 9" id="KW-0547">Nucleotide-binding</keyword>
<comment type="subunit">
    <text evidence="9">Homodimer.</text>
</comment>
<feature type="binding site" description="in other chain" evidence="9">
    <location>
        <position position="47"/>
    </location>
    <ligand>
        <name>ATP</name>
        <dbReference type="ChEBI" id="CHEBI:30616"/>
        <note>ligand shared between dimeric partners</note>
    </ligand>
</feature>
<protein>
    <recommendedName>
        <fullName evidence="9">Selenide, water dikinase</fullName>
        <ecNumber evidence="9">2.7.9.3</ecNumber>
    </recommendedName>
    <alternativeName>
        <fullName evidence="9">Selenium donor protein</fullName>
    </alternativeName>
    <alternativeName>
        <fullName evidence="9">Selenophosphate synthase</fullName>
    </alternativeName>
</protein>
<dbReference type="EMBL" id="JAAGRR010000012">
    <property type="protein sequence ID" value="NDY41651.1"/>
    <property type="molecule type" value="Genomic_DNA"/>
</dbReference>
<evidence type="ECO:0000256" key="5">
    <source>
        <dbReference type="ARBA" id="ARBA00022777"/>
    </source>
</evidence>
<feature type="binding site" evidence="9">
    <location>
        <position position="206"/>
    </location>
    <ligand>
        <name>Mg(2+)</name>
        <dbReference type="ChEBI" id="CHEBI:18420"/>
    </ligand>
</feature>
<comment type="caution">
    <text evidence="12">The sequence shown here is derived from an EMBL/GenBank/DDBJ whole genome shotgun (WGS) entry which is preliminary data.</text>
</comment>
<feature type="domain" description="PurM-like N-terminal" evidence="10">
    <location>
        <begin position="29"/>
        <end position="136"/>
    </location>
</feature>
<dbReference type="Gene3D" id="3.90.650.10">
    <property type="entry name" value="PurM-like C-terminal domain"/>
    <property type="match status" value="1"/>
</dbReference>
<comment type="catalytic activity">
    <reaction evidence="9">
        <text>hydrogenselenide + ATP + H2O = selenophosphate + AMP + phosphate + 2 H(+)</text>
        <dbReference type="Rhea" id="RHEA:18737"/>
        <dbReference type="ChEBI" id="CHEBI:15377"/>
        <dbReference type="ChEBI" id="CHEBI:15378"/>
        <dbReference type="ChEBI" id="CHEBI:16144"/>
        <dbReference type="ChEBI" id="CHEBI:29317"/>
        <dbReference type="ChEBI" id="CHEBI:30616"/>
        <dbReference type="ChEBI" id="CHEBI:43474"/>
        <dbReference type="ChEBI" id="CHEBI:456215"/>
        <dbReference type="EC" id="2.7.9.3"/>
    </reaction>
</comment>
<comment type="similarity">
    <text evidence="1 9">Belongs to the selenophosphate synthase 1 family. Class I subfamily.</text>
</comment>
<evidence type="ECO:0000256" key="6">
    <source>
        <dbReference type="ARBA" id="ARBA00022840"/>
    </source>
</evidence>
<organism evidence="12 13">
    <name type="scientific">Dissulfurirhabdus thermomarina</name>
    <dbReference type="NCBI Taxonomy" id="1765737"/>
    <lineage>
        <taxon>Bacteria</taxon>
        <taxon>Deltaproteobacteria</taxon>
        <taxon>Dissulfurirhabdaceae</taxon>
        <taxon>Dissulfurirhabdus</taxon>
    </lineage>
</organism>
<feature type="binding site" description="in other chain" evidence="9">
    <location>
        <begin position="27"/>
        <end position="29"/>
    </location>
    <ligand>
        <name>ATP</name>
        <dbReference type="ChEBI" id="CHEBI:30616"/>
        <note>ligand shared between dimeric partners</note>
    </ligand>
</feature>
<dbReference type="InterPro" id="IPR016188">
    <property type="entry name" value="PurM-like_N"/>
</dbReference>
<sequence>MGPTVLSDALAGLVPPSDPDLIVGYETADDAAVYRVRPDLAVISTADFITPPVDDPYWFGQVAAANALSDVYAMGGRPVTALNLVMFPSKKLDLGLLREILRGGNDKVREAGASLVGGHSVDDLEPKYGLAVTGLVHPDRVLTNCGARPGDALVLTKSLGSGVLFNACRSGRLPWPEMEAVLPELASLNGPAMEAAGGLEVHACTDVTGFGLLGHALEMAKGSGVRLEISYAALSFYPHALEMYRKGETTGSNRPNRALVAGAWERLADLEAAREELLFDPQTSGGLLFALPEADAEALVSRLRAAGVRAARVGRAAAGGPPWIRVLP</sequence>
<name>A0A6N9TK61_DISTH</name>
<evidence type="ECO:0000259" key="11">
    <source>
        <dbReference type="Pfam" id="PF02769"/>
    </source>
</evidence>
<evidence type="ECO:0000256" key="3">
    <source>
        <dbReference type="ARBA" id="ARBA00022723"/>
    </source>
</evidence>
<keyword evidence="8 9" id="KW-0711">Selenium</keyword>
<reference evidence="12 13" key="1">
    <citation type="submission" date="2020-02" db="EMBL/GenBank/DDBJ databases">
        <title>Comparative genomics of sulfur disproportionating microorganisms.</title>
        <authorList>
            <person name="Ward L.M."/>
            <person name="Bertran E."/>
            <person name="Johnston D.T."/>
        </authorList>
    </citation>
    <scope>NUCLEOTIDE SEQUENCE [LARGE SCALE GENOMIC DNA]</scope>
    <source>
        <strain evidence="12 13">DSM 100025</strain>
    </source>
</reference>
<gene>
    <name evidence="9 12" type="primary">selD</name>
    <name evidence="12" type="ORF">G3N55_02130</name>
</gene>
<dbReference type="Pfam" id="PF00586">
    <property type="entry name" value="AIRS"/>
    <property type="match status" value="1"/>
</dbReference>
<keyword evidence="13" id="KW-1185">Reference proteome</keyword>
<dbReference type="PANTHER" id="PTHR10256:SF0">
    <property type="entry name" value="INACTIVE SELENIDE, WATER DIKINASE-LIKE PROTEIN-RELATED"/>
    <property type="match status" value="1"/>
</dbReference>
<dbReference type="InterPro" id="IPR010918">
    <property type="entry name" value="PurM-like_C_dom"/>
</dbReference>
<dbReference type="CDD" id="cd02195">
    <property type="entry name" value="SelD"/>
    <property type="match status" value="1"/>
</dbReference>
<dbReference type="NCBIfam" id="NF002098">
    <property type="entry name" value="PRK00943.1"/>
    <property type="match status" value="1"/>
</dbReference>
<dbReference type="InterPro" id="IPR004536">
    <property type="entry name" value="SPS/SelD"/>
</dbReference>